<reference evidence="2 3" key="1">
    <citation type="journal article" date="2015" name="Int. J. Syst. Evol. Microbiol.">
        <title>Gemmobacter intermedius sp. nov., isolated from a white stork (Ciconia ciconia).</title>
        <authorList>
            <person name="Kampfer P."/>
            <person name="Jerzak L."/>
            <person name="Wilharm G."/>
            <person name="Golke J."/>
            <person name="Busse H.J."/>
            <person name="Glaeser S.P."/>
        </authorList>
    </citation>
    <scope>NUCLEOTIDE SEQUENCE [LARGE SCALE GENOMIC DNA]</scope>
    <source>
        <strain evidence="2 3">119/4</strain>
    </source>
</reference>
<dbReference type="EMBL" id="SBLC01000001">
    <property type="protein sequence ID" value="RWY45491.1"/>
    <property type="molecule type" value="Genomic_DNA"/>
</dbReference>
<organism evidence="2 3">
    <name type="scientific">Falsigemmobacter intermedius</name>
    <dbReference type="NCBI Taxonomy" id="1553448"/>
    <lineage>
        <taxon>Bacteria</taxon>
        <taxon>Pseudomonadati</taxon>
        <taxon>Pseudomonadota</taxon>
        <taxon>Alphaproteobacteria</taxon>
        <taxon>Rhodobacterales</taxon>
        <taxon>Paracoccaceae</taxon>
        <taxon>Falsigemmobacter</taxon>
    </lineage>
</organism>
<gene>
    <name evidence="2" type="ORF">EP867_00230</name>
</gene>
<evidence type="ECO:0000256" key="1">
    <source>
        <dbReference type="SAM" id="Phobius"/>
    </source>
</evidence>
<proteinExistence type="predicted"/>
<accession>A0A444MGL4</accession>
<dbReference type="OrthoDB" id="7869559at2"/>
<sequence length="73" mass="8178">MKKFLAILCTVAFSAFWVFGGLTLLAYMDAHPLMPHVMVLSLLGLAIGIWSRLRLLALTQDLQRGERVYQAEA</sequence>
<dbReference type="RefSeq" id="WP_128486210.1">
    <property type="nucleotide sequence ID" value="NZ_JBHLXB010000011.1"/>
</dbReference>
<evidence type="ECO:0000313" key="3">
    <source>
        <dbReference type="Proteomes" id="UP000287168"/>
    </source>
</evidence>
<evidence type="ECO:0000313" key="2">
    <source>
        <dbReference type="EMBL" id="RWY45491.1"/>
    </source>
</evidence>
<feature type="transmembrane region" description="Helical" evidence="1">
    <location>
        <begin position="36"/>
        <end position="57"/>
    </location>
</feature>
<name>A0A444MGL4_9RHOB</name>
<keyword evidence="1" id="KW-1133">Transmembrane helix</keyword>
<dbReference type="Proteomes" id="UP000287168">
    <property type="component" value="Unassembled WGS sequence"/>
</dbReference>
<dbReference type="AlphaFoldDB" id="A0A444MGL4"/>
<keyword evidence="1" id="KW-0812">Transmembrane</keyword>
<keyword evidence="3" id="KW-1185">Reference proteome</keyword>
<keyword evidence="1" id="KW-0472">Membrane</keyword>
<protein>
    <submittedName>
        <fullName evidence="2">Uncharacterized protein</fullName>
    </submittedName>
</protein>
<comment type="caution">
    <text evidence="2">The sequence shown here is derived from an EMBL/GenBank/DDBJ whole genome shotgun (WGS) entry which is preliminary data.</text>
</comment>